<gene>
    <name evidence="1" type="ORF">DICPUDRAFT_84703</name>
</gene>
<dbReference type="EMBL" id="GL871458">
    <property type="protein sequence ID" value="EGC29261.1"/>
    <property type="molecule type" value="Genomic_DNA"/>
</dbReference>
<organism evidence="1 2">
    <name type="scientific">Dictyostelium purpureum</name>
    <name type="common">Slime mold</name>
    <dbReference type="NCBI Taxonomy" id="5786"/>
    <lineage>
        <taxon>Eukaryota</taxon>
        <taxon>Amoebozoa</taxon>
        <taxon>Evosea</taxon>
        <taxon>Eumycetozoa</taxon>
        <taxon>Dictyostelia</taxon>
        <taxon>Dictyosteliales</taxon>
        <taxon>Dictyosteliaceae</taxon>
        <taxon>Dictyostelium</taxon>
    </lineage>
</organism>
<dbReference type="Proteomes" id="UP000001064">
    <property type="component" value="Unassembled WGS sequence"/>
</dbReference>
<feature type="non-terminal residue" evidence="1">
    <location>
        <position position="1059"/>
    </location>
</feature>
<dbReference type="PANTHER" id="PTHR32142">
    <property type="entry name" value="B BOX-TYPE DOMAIN-CONTAINING PROTEIN-RELATED"/>
    <property type="match status" value="1"/>
</dbReference>
<proteinExistence type="predicted"/>
<name>F1A3H3_DICPU</name>
<dbReference type="InParanoid" id="F1A3H3"/>
<evidence type="ECO:0000313" key="1">
    <source>
        <dbReference type="EMBL" id="EGC29261.1"/>
    </source>
</evidence>
<dbReference type="OrthoDB" id="10655920at2759"/>
<dbReference type="VEuPathDB" id="AmoebaDB:DICPUDRAFT_84703"/>
<dbReference type="RefSeq" id="XP_003294214.1">
    <property type="nucleotide sequence ID" value="XM_003294166.1"/>
</dbReference>
<dbReference type="PANTHER" id="PTHR32142:SF55">
    <property type="entry name" value="ANKYRIN REPEAT-CONTAINING PROTEIN-RELATED"/>
    <property type="match status" value="1"/>
</dbReference>
<sequence length="1059" mass="123939">MNNSSNNNSMDSIIDNNNQIKNEILFWKVFHNKYLFFFIFSKLKNRECFTKTYKEIYKVGEILKNGSISSSSSSSSFLELLLDKVLNEQYLVFENVSVIKQLLQNPFFKNNEPFFTKLRDYYKLNQILVDSKDNLPIGQLPIGIHELDIVYLSIISCNVSSLKVFYNSSSSVSNKNQLLYIGEAIKYQNLETLDFVYKAAIQSNNNTNEINEYVQNLPYLLFFDQPNTEIIRYAIKQMNIKFSPSKIPLLTFFKVDIELVKELMGTDAASQVIQIEQPISTFQLFYYDWFQGTIKDLIHHSMALQLIEKIYRNQIQTTPAIPSLFEELNNYVNRAKDIQNSSLKLYDLSNDELVFKLLKVYIEILLTKYMDLDYFFHNDGKKKSPLYYLVEYSVRFNNINILDTIINPPKQQSDQSNDNNNNSNNNISIYSVIIEKSIEYCNEQLFNIAINRLSLKRKFSFNIKSNGIFKKLLNNSSSTNNINSIKSFIDNCIINNIEKIDISSFYTILLQLDNWEIIEYFYNNRGKISYIHCSVLKYVESPETLERILNQQREKFYSTWEIKELFNRDRLDLLNIIEKYTKEQNKNVNNNNNNKGIIENLKTIKNNQDFANEKIKGNNTNFKLIDYLIENGYNIPYDTVLLDMADEIKSSENLSKNLLKKFKYLLDLNDLHPTRPQFKYGAGFSAAMVYPSNLEIILFIKDYRPWELVRNNDEPPKFKYYNPASTNFFYYLSGNPTQNIIKLFLKTGRYNLLLDYLKFKKDSINAGNNDDMDDEQFSNNIIVKLLDSERPDKLTIPYKIFKEYLLYEKNHYFQSPQSPDQIRLKNYLENLLKESVKNANLSVIKLLFKLYPTYFNYSSVDEFFQNNRHFFLKNMILTDELVCLGKLLNKLFPIPISEVTTLCTGDPGYDYLNYGFSIKTTCIVDLNSLKIASHEKNSIIITYDDLKCFEIGLYEIHLSNLYLDIDALGTTDDKRVATKIYLDDCTFKDQRISSIGNSIPTATEHLSIAVTDTSNLLFIPFSSLKYLKIFILAYKNIEQYFPKIENDLSTSDETNFYNV</sequence>
<dbReference type="AlphaFoldDB" id="F1A3H3"/>
<evidence type="ECO:0000313" key="2">
    <source>
        <dbReference type="Proteomes" id="UP000001064"/>
    </source>
</evidence>
<dbReference type="eggNOG" id="ENOG502RDHE">
    <property type="taxonomic scope" value="Eukaryota"/>
</dbReference>
<protein>
    <submittedName>
        <fullName evidence="1">Uncharacterized protein</fullName>
    </submittedName>
</protein>
<keyword evidence="2" id="KW-1185">Reference proteome</keyword>
<dbReference type="GeneID" id="10506287"/>
<dbReference type="KEGG" id="dpp:DICPUDRAFT_84703"/>
<dbReference type="FunCoup" id="F1A3H3">
    <property type="interactions" value="871"/>
</dbReference>
<reference evidence="2" key="1">
    <citation type="journal article" date="2011" name="Genome Biol.">
        <title>Comparative genomics of the social amoebae Dictyostelium discoideum and Dictyostelium purpureum.</title>
        <authorList>
            <consortium name="US DOE Joint Genome Institute (JGI-PGF)"/>
            <person name="Sucgang R."/>
            <person name="Kuo A."/>
            <person name="Tian X."/>
            <person name="Salerno W."/>
            <person name="Parikh A."/>
            <person name="Feasley C.L."/>
            <person name="Dalin E."/>
            <person name="Tu H."/>
            <person name="Huang E."/>
            <person name="Barry K."/>
            <person name="Lindquist E."/>
            <person name="Shapiro H."/>
            <person name="Bruce D."/>
            <person name="Schmutz J."/>
            <person name="Salamov A."/>
            <person name="Fey P."/>
            <person name="Gaudet P."/>
            <person name="Anjard C."/>
            <person name="Babu M.M."/>
            <person name="Basu S."/>
            <person name="Bushmanova Y."/>
            <person name="van der Wel H."/>
            <person name="Katoh-Kurasawa M."/>
            <person name="Dinh C."/>
            <person name="Coutinho P.M."/>
            <person name="Saito T."/>
            <person name="Elias M."/>
            <person name="Schaap P."/>
            <person name="Kay R.R."/>
            <person name="Henrissat B."/>
            <person name="Eichinger L."/>
            <person name="Rivero F."/>
            <person name="Putnam N.H."/>
            <person name="West C.M."/>
            <person name="Loomis W.F."/>
            <person name="Chisholm R.L."/>
            <person name="Shaulsky G."/>
            <person name="Strassmann J.E."/>
            <person name="Queller D.C."/>
            <person name="Kuspa A."/>
            <person name="Grigoriev I.V."/>
        </authorList>
    </citation>
    <scope>NUCLEOTIDE SEQUENCE [LARGE SCALE GENOMIC DNA]</scope>
    <source>
        <strain evidence="2">QSDP1</strain>
    </source>
</reference>
<accession>F1A3H3</accession>